<evidence type="ECO:0000313" key="2">
    <source>
        <dbReference type="EMBL" id="GCE24351.1"/>
    </source>
</evidence>
<reference evidence="3" key="1">
    <citation type="submission" date="2018-12" db="EMBL/GenBank/DDBJ databases">
        <title>Tengunoibacter tsumagoiensis gen. nov., sp. nov., Dictyobacter kobayashii sp. nov., D. alpinus sp. nov., and D. joshuensis sp. nov. and description of Dictyobacteraceae fam. nov. within the order Ktedonobacterales isolated from Tengu-no-mugimeshi.</title>
        <authorList>
            <person name="Wang C.M."/>
            <person name="Zheng Y."/>
            <person name="Sakai Y."/>
            <person name="Toyoda A."/>
            <person name="Minakuchi Y."/>
            <person name="Abe K."/>
            <person name="Yokota A."/>
            <person name="Yabe S."/>
        </authorList>
    </citation>
    <scope>NUCLEOTIDE SEQUENCE [LARGE SCALE GENOMIC DNA]</scope>
    <source>
        <strain evidence="3">Uno11</strain>
    </source>
</reference>
<feature type="transmembrane region" description="Helical" evidence="1">
    <location>
        <begin position="142"/>
        <end position="163"/>
    </location>
</feature>
<keyword evidence="1" id="KW-1133">Transmembrane helix</keyword>
<gene>
    <name evidence="2" type="ORF">KDK_81510</name>
</gene>
<dbReference type="AlphaFoldDB" id="A0A402AZ09"/>
<comment type="caution">
    <text evidence="2">The sequence shown here is derived from an EMBL/GenBank/DDBJ whole genome shotgun (WGS) entry which is preliminary data.</text>
</comment>
<evidence type="ECO:0000256" key="1">
    <source>
        <dbReference type="SAM" id="Phobius"/>
    </source>
</evidence>
<accession>A0A402AZ09</accession>
<sequence>MQGAVASPLTAWGNFYVIVGTAAATLTGLMFVVLTLIAGVRSPRSSGSIAAFGTPNVVHFCAALLVAATLNAPWQALWNASLVLGLCGLGGVVYVAIIVRRARYQTSYELVIEDWVWHVIIPFASYTALMTAALLFPVNPTPTLFCIGAVTLLLVFIGIHNAWDTLTYVATELYKPEPSSQEK</sequence>
<dbReference type="Proteomes" id="UP000287188">
    <property type="component" value="Unassembled WGS sequence"/>
</dbReference>
<keyword evidence="1" id="KW-0812">Transmembrane</keyword>
<feature type="transmembrane region" description="Helical" evidence="1">
    <location>
        <begin position="115"/>
        <end position="136"/>
    </location>
</feature>
<feature type="transmembrane region" description="Helical" evidence="1">
    <location>
        <begin position="49"/>
        <end position="70"/>
    </location>
</feature>
<keyword evidence="1" id="KW-0472">Membrane</keyword>
<proteinExistence type="predicted"/>
<dbReference type="EMBL" id="BIFS01000002">
    <property type="protein sequence ID" value="GCE24351.1"/>
    <property type="molecule type" value="Genomic_DNA"/>
</dbReference>
<evidence type="ECO:0000313" key="3">
    <source>
        <dbReference type="Proteomes" id="UP000287188"/>
    </source>
</evidence>
<protein>
    <submittedName>
        <fullName evidence="2">Uncharacterized protein</fullName>
    </submittedName>
</protein>
<feature type="transmembrane region" description="Helical" evidence="1">
    <location>
        <begin position="76"/>
        <end position="99"/>
    </location>
</feature>
<keyword evidence="3" id="KW-1185">Reference proteome</keyword>
<organism evidence="2 3">
    <name type="scientific">Dictyobacter kobayashii</name>
    <dbReference type="NCBI Taxonomy" id="2014872"/>
    <lineage>
        <taxon>Bacteria</taxon>
        <taxon>Bacillati</taxon>
        <taxon>Chloroflexota</taxon>
        <taxon>Ktedonobacteria</taxon>
        <taxon>Ktedonobacterales</taxon>
        <taxon>Dictyobacteraceae</taxon>
        <taxon>Dictyobacter</taxon>
    </lineage>
</organism>
<feature type="transmembrane region" description="Helical" evidence="1">
    <location>
        <begin position="15"/>
        <end position="37"/>
    </location>
</feature>
<name>A0A402AZ09_9CHLR</name>